<dbReference type="InterPro" id="IPR036291">
    <property type="entry name" value="NAD(P)-bd_dom_sf"/>
</dbReference>
<dbReference type="InterPro" id="IPR020904">
    <property type="entry name" value="Sc_DH/Rdtase_CS"/>
</dbReference>
<protein>
    <submittedName>
        <fullName evidence="3">NAD(P)-dependent dehydrogenase (Short-subunit alcohol dehydrogenase family)</fullName>
    </submittedName>
</protein>
<dbReference type="PRINTS" id="PR00080">
    <property type="entry name" value="SDRFAMILY"/>
</dbReference>
<name>A0A2M9BU98_9MICO</name>
<sequence length="251" mass="26049">MSASECLVDLRGRRALVTGGGSGIGRASAILLADAGARVTAVDVSGDGLEQTVGAADGLRGSVEALVLDVSEWGAVQTALGSLEADIVINAAGIMIRKDLEQTQREDWERIVSVNLSGCFAVLKATVPRMRRGGSIIQIASMTANSGNRYPAYTATKGGMLSMTRELAAELGPRGIRVNSISPGVIVTGINRDHYTREGSGATAIAMTPLERLGEAEDVARCVLFLASDMSGFITGADIRVDGGLTATRVI</sequence>
<keyword evidence="2" id="KW-0560">Oxidoreductase</keyword>
<dbReference type="PROSITE" id="PS00061">
    <property type="entry name" value="ADH_SHORT"/>
    <property type="match status" value="1"/>
</dbReference>
<dbReference type="RefSeq" id="WP_100345232.1">
    <property type="nucleotide sequence ID" value="NZ_PGFB01000004.1"/>
</dbReference>
<dbReference type="FunFam" id="3.40.50.720:FF:000084">
    <property type="entry name" value="Short-chain dehydrogenase reductase"/>
    <property type="match status" value="1"/>
</dbReference>
<dbReference type="OrthoDB" id="272646at2"/>
<keyword evidence="4" id="KW-1185">Reference proteome</keyword>
<accession>A0A2M9BU98</accession>
<evidence type="ECO:0000256" key="1">
    <source>
        <dbReference type="ARBA" id="ARBA00006484"/>
    </source>
</evidence>
<dbReference type="Proteomes" id="UP000230161">
    <property type="component" value="Unassembled WGS sequence"/>
</dbReference>
<dbReference type="EMBL" id="PGFB01000004">
    <property type="protein sequence ID" value="PJJ61501.1"/>
    <property type="molecule type" value="Genomic_DNA"/>
</dbReference>
<proteinExistence type="inferred from homology"/>
<dbReference type="Pfam" id="PF13561">
    <property type="entry name" value="adh_short_C2"/>
    <property type="match status" value="1"/>
</dbReference>
<comment type="similarity">
    <text evidence="1">Belongs to the short-chain dehydrogenases/reductases (SDR) family.</text>
</comment>
<gene>
    <name evidence="3" type="ORF">CLV54_2446</name>
</gene>
<evidence type="ECO:0000313" key="3">
    <source>
        <dbReference type="EMBL" id="PJJ61501.1"/>
    </source>
</evidence>
<comment type="caution">
    <text evidence="3">The sequence shown here is derived from an EMBL/GenBank/DDBJ whole genome shotgun (WGS) entry which is preliminary data.</text>
</comment>
<dbReference type="SUPFAM" id="SSF51735">
    <property type="entry name" value="NAD(P)-binding Rossmann-fold domains"/>
    <property type="match status" value="1"/>
</dbReference>
<dbReference type="PRINTS" id="PR00081">
    <property type="entry name" value="GDHRDH"/>
</dbReference>
<dbReference type="PANTHER" id="PTHR24321:SF8">
    <property type="entry name" value="ESTRADIOL 17-BETA-DEHYDROGENASE 8-RELATED"/>
    <property type="match status" value="1"/>
</dbReference>
<evidence type="ECO:0000256" key="2">
    <source>
        <dbReference type="ARBA" id="ARBA00023002"/>
    </source>
</evidence>
<dbReference type="Gene3D" id="3.40.50.720">
    <property type="entry name" value="NAD(P)-binding Rossmann-like Domain"/>
    <property type="match status" value="1"/>
</dbReference>
<dbReference type="PANTHER" id="PTHR24321">
    <property type="entry name" value="DEHYDROGENASES, SHORT CHAIN"/>
    <property type="match status" value="1"/>
</dbReference>
<dbReference type="GO" id="GO:0016491">
    <property type="term" value="F:oxidoreductase activity"/>
    <property type="evidence" value="ECO:0007669"/>
    <property type="project" value="UniProtKB-KW"/>
</dbReference>
<dbReference type="AlphaFoldDB" id="A0A2M9BU98"/>
<reference evidence="3 4" key="1">
    <citation type="submission" date="2017-11" db="EMBL/GenBank/DDBJ databases">
        <title>Genomic Encyclopedia of Archaeal and Bacterial Type Strains, Phase II (KMG-II): From Individual Species to Whole Genera.</title>
        <authorList>
            <person name="Goeker M."/>
        </authorList>
    </citation>
    <scope>NUCLEOTIDE SEQUENCE [LARGE SCALE GENOMIC DNA]</scope>
    <source>
        <strain evidence="3 4">DSM 25625</strain>
    </source>
</reference>
<evidence type="ECO:0000313" key="4">
    <source>
        <dbReference type="Proteomes" id="UP000230161"/>
    </source>
</evidence>
<organism evidence="3 4">
    <name type="scientific">Compostimonas suwonensis</name>
    <dbReference type="NCBI Taxonomy" id="1048394"/>
    <lineage>
        <taxon>Bacteria</taxon>
        <taxon>Bacillati</taxon>
        <taxon>Actinomycetota</taxon>
        <taxon>Actinomycetes</taxon>
        <taxon>Micrococcales</taxon>
        <taxon>Microbacteriaceae</taxon>
        <taxon>Compostimonas</taxon>
    </lineage>
</organism>
<dbReference type="InterPro" id="IPR002347">
    <property type="entry name" value="SDR_fam"/>
</dbReference>